<organism evidence="1 2">
    <name type="scientific">Popillia japonica</name>
    <name type="common">Japanese beetle</name>
    <dbReference type="NCBI Taxonomy" id="7064"/>
    <lineage>
        <taxon>Eukaryota</taxon>
        <taxon>Metazoa</taxon>
        <taxon>Ecdysozoa</taxon>
        <taxon>Arthropoda</taxon>
        <taxon>Hexapoda</taxon>
        <taxon>Insecta</taxon>
        <taxon>Pterygota</taxon>
        <taxon>Neoptera</taxon>
        <taxon>Endopterygota</taxon>
        <taxon>Coleoptera</taxon>
        <taxon>Polyphaga</taxon>
        <taxon>Scarabaeiformia</taxon>
        <taxon>Scarabaeidae</taxon>
        <taxon>Rutelinae</taxon>
        <taxon>Popillia</taxon>
    </lineage>
</organism>
<accession>A0AAW1L845</accession>
<proteinExistence type="predicted"/>
<evidence type="ECO:0000313" key="1">
    <source>
        <dbReference type="EMBL" id="KAK9730164.1"/>
    </source>
</evidence>
<sequence>MKYYHDRGTKVLTPLKEGDKVYYKKTPSSSWMPAKVTKVGPSPRSFIVTSPEGIDYRRNRHHILKPNSTTDVTDIIYLNPTRQMMNPITHKKKKTLMKSKTFPVPVHLICLIVFPRNHLHLMALLHAVVQT</sequence>
<name>A0AAW1L845_POPJA</name>
<keyword evidence="2" id="KW-1185">Reference proteome</keyword>
<dbReference type="EMBL" id="JASPKY010000151">
    <property type="protein sequence ID" value="KAK9730164.1"/>
    <property type="molecule type" value="Genomic_DNA"/>
</dbReference>
<reference evidence="1 2" key="1">
    <citation type="journal article" date="2024" name="BMC Genomics">
        <title>De novo assembly and annotation of Popillia japonica's genome with initial clues to its potential as an invasive pest.</title>
        <authorList>
            <person name="Cucini C."/>
            <person name="Boschi S."/>
            <person name="Funari R."/>
            <person name="Cardaioli E."/>
            <person name="Iannotti N."/>
            <person name="Marturano G."/>
            <person name="Paoli F."/>
            <person name="Bruttini M."/>
            <person name="Carapelli A."/>
            <person name="Frati F."/>
            <person name="Nardi F."/>
        </authorList>
    </citation>
    <scope>NUCLEOTIDE SEQUENCE [LARGE SCALE GENOMIC DNA]</scope>
    <source>
        <strain evidence="1">DMR45628</strain>
    </source>
</reference>
<gene>
    <name evidence="1" type="ORF">QE152_g15393</name>
</gene>
<comment type="caution">
    <text evidence="1">The sequence shown here is derived from an EMBL/GenBank/DDBJ whole genome shotgun (WGS) entry which is preliminary data.</text>
</comment>
<evidence type="ECO:0000313" key="2">
    <source>
        <dbReference type="Proteomes" id="UP001458880"/>
    </source>
</evidence>
<dbReference type="Proteomes" id="UP001458880">
    <property type="component" value="Unassembled WGS sequence"/>
</dbReference>
<protein>
    <submittedName>
        <fullName evidence="1">Uncharacterized protein</fullName>
    </submittedName>
</protein>
<dbReference type="AlphaFoldDB" id="A0AAW1L845"/>